<evidence type="ECO:0000313" key="3">
    <source>
        <dbReference type="Proteomes" id="UP000199259"/>
    </source>
</evidence>
<feature type="domain" description="AB hydrolase-1" evidence="1">
    <location>
        <begin position="50"/>
        <end position="247"/>
    </location>
</feature>
<evidence type="ECO:0000259" key="1">
    <source>
        <dbReference type="Pfam" id="PF00561"/>
    </source>
</evidence>
<reference evidence="2 3" key="1">
    <citation type="submission" date="2016-10" db="EMBL/GenBank/DDBJ databases">
        <authorList>
            <person name="Varghese N."/>
            <person name="Submissions S."/>
        </authorList>
    </citation>
    <scope>NUCLEOTIDE SEQUENCE [LARGE SCALE GENOMIC DNA]</scope>
    <source>
        <strain evidence="2 3">PL 12/M</strain>
    </source>
</reference>
<dbReference type="Proteomes" id="UP000199259">
    <property type="component" value="Unassembled WGS sequence"/>
</dbReference>
<dbReference type="RefSeq" id="WP_091711008.1">
    <property type="nucleotide sequence ID" value="NZ_FNCA01000012.1"/>
</dbReference>
<dbReference type="SUPFAM" id="SSF53474">
    <property type="entry name" value="alpha/beta-Hydrolases"/>
    <property type="match status" value="1"/>
</dbReference>
<comment type="caution">
    <text evidence="2">The sequence shown here is derived from an EMBL/GenBank/DDBJ whole genome shotgun (WGS) entry which is preliminary data.</text>
</comment>
<proteinExistence type="predicted"/>
<dbReference type="GO" id="GO:0016020">
    <property type="term" value="C:membrane"/>
    <property type="evidence" value="ECO:0007669"/>
    <property type="project" value="TreeGrafter"/>
</dbReference>
<name>A0A7Z7B1E5_9EURY</name>
<dbReference type="AlphaFoldDB" id="A0A7Z7B1E5"/>
<dbReference type="InterPro" id="IPR000073">
    <property type="entry name" value="AB_hydrolase_1"/>
</dbReference>
<accession>A0A7Z7B1E5</accession>
<dbReference type="Gene3D" id="3.40.50.1820">
    <property type="entry name" value="alpha/beta hydrolase"/>
    <property type="match status" value="1"/>
</dbReference>
<sequence length="265" mass="30377">MYSNPIKHGHQPYKIAVIHGGPGAPGTVTNMAEQLSDKYSVLEPLQTAMSVDGQINELRSMLKKHAKLPVTLIGHSWGAWLAFMFTARYPTYVSKLILVASGPFEEHYARLIMSTRLERLGESGRQEYLHLSTSMNNTAVSNKNVAFARFGKLISDADSFDLESMWEINPTFCHDCYNLNKRVWEEADYLRRSKKLLNMGRNIHCPVVAIHGDYDPHPYEGVKEPLSRTLENFRFVLLENCGHYPWLERHASTEFYRVLEKELES</sequence>
<dbReference type="InterPro" id="IPR050266">
    <property type="entry name" value="AB_hydrolase_sf"/>
</dbReference>
<evidence type="ECO:0000313" key="2">
    <source>
        <dbReference type="EMBL" id="SDG33340.1"/>
    </source>
</evidence>
<dbReference type="Pfam" id="PF00561">
    <property type="entry name" value="Abhydrolase_1"/>
    <property type="match status" value="1"/>
</dbReference>
<keyword evidence="3" id="KW-1185">Reference proteome</keyword>
<protein>
    <submittedName>
        <fullName evidence="2">Pimeloyl-ACP methyl ester carboxylesterase</fullName>
    </submittedName>
</protein>
<dbReference type="PANTHER" id="PTHR43798">
    <property type="entry name" value="MONOACYLGLYCEROL LIPASE"/>
    <property type="match status" value="1"/>
</dbReference>
<dbReference type="EMBL" id="FNCA01000012">
    <property type="protein sequence ID" value="SDG33340.1"/>
    <property type="molecule type" value="Genomic_DNA"/>
</dbReference>
<gene>
    <name evidence="2" type="ORF">SAMN04488589_2741</name>
</gene>
<organism evidence="2 3">
    <name type="scientific">Methanolobus vulcani</name>
    <dbReference type="NCBI Taxonomy" id="38026"/>
    <lineage>
        <taxon>Archaea</taxon>
        <taxon>Methanobacteriati</taxon>
        <taxon>Methanobacteriota</taxon>
        <taxon>Stenosarchaea group</taxon>
        <taxon>Methanomicrobia</taxon>
        <taxon>Methanosarcinales</taxon>
        <taxon>Methanosarcinaceae</taxon>
        <taxon>Methanolobus</taxon>
    </lineage>
</organism>
<dbReference type="PANTHER" id="PTHR43798:SF33">
    <property type="entry name" value="HYDROLASE, PUTATIVE (AFU_ORTHOLOGUE AFUA_2G14860)-RELATED"/>
    <property type="match status" value="1"/>
</dbReference>
<dbReference type="InterPro" id="IPR029058">
    <property type="entry name" value="AB_hydrolase_fold"/>
</dbReference>
<dbReference type="OrthoDB" id="131011at2157"/>